<dbReference type="SUPFAM" id="SSF56112">
    <property type="entry name" value="Protein kinase-like (PK-like)"/>
    <property type="match status" value="1"/>
</dbReference>
<proteinExistence type="inferred from homology"/>
<keyword evidence="10" id="KW-0862">Zinc</keyword>
<dbReference type="SMART" id="SM00220">
    <property type="entry name" value="S_TKc"/>
    <property type="match status" value="1"/>
</dbReference>
<name>A0A4Y7J9Q9_PAPSO</name>
<evidence type="ECO:0000256" key="14">
    <source>
        <dbReference type="SAM" id="MobiDB-lite"/>
    </source>
</evidence>
<gene>
    <name evidence="17" type="ORF">C5167_005181</name>
</gene>
<dbReference type="PROSITE" id="PS51285">
    <property type="entry name" value="AGC_KINASE_CTER"/>
    <property type="match status" value="1"/>
</dbReference>
<evidence type="ECO:0000259" key="15">
    <source>
        <dbReference type="PROSITE" id="PS50011"/>
    </source>
</evidence>
<dbReference type="AlphaFoldDB" id="A0A4Y7J9Q9"/>
<feature type="compositionally biased region" description="Basic and acidic residues" evidence="14">
    <location>
        <begin position="436"/>
        <end position="448"/>
    </location>
</feature>
<dbReference type="Pfam" id="PF26031">
    <property type="entry name" value="IREH1"/>
    <property type="match status" value="1"/>
</dbReference>
<keyword evidence="9" id="KW-0418">Kinase</keyword>
<feature type="region of interest" description="Disordered" evidence="14">
    <location>
        <begin position="1"/>
        <end position="76"/>
    </location>
</feature>
<dbReference type="InterPro" id="IPR000961">
    <property type="entry name" value="AGC-kinase_C"/>
</dbReference>
<keyword evidence="7" id="KW-0547">Nucleotide-binding</keyword>
<evidence type="ECO:0000256" key="13">
    <source>
        <dbReference type="ARBA" id="ARBA00048679"/>
    </source>
</evidence>
<evidence type="ECO:0000256" key="10">
    <source>
        <dbReference type="ARBA" id="ARBA00022833"/>
    </source>
</evidence>
<dbReference type="PROSITE" id="PS50011">
    <property type="entry name" value="PROTEIN_KINASE_DOM"/>
    <property type="match status" value="1"/>
</dbReference>
<dbReference type="PROSITE" id="PS00108">
    <property type="entry name" value="PROTEIN_KINASE_ST"/>
    <property type="match status" value="1"/>
</dbReference>
<dbReference type="GO" id="GO:0035556">
    <property type="term" value="P:intracellular signal transduction"/>
    <property type="evidence" value="ECO:0007669"/>
    <property type="project" value="TreeGrafter"/>
</dbReference>
<dbReference type="GO" id="GO:0004674">
    <property type="term" value="F:protein serine/threonine kinase activity"/>
    <property type="evidence" value="ECO:0007669"/>
    <property type="project" value="UniProtKB-KW"/>
</dbReference>
<comment type="catalytic activity">
    <reaction evidence="12">
        <text>L-threonyl-[protein] + ATP = O-phospho-L-threonyl-[protein] + ADP + H(+)</text>
        <dbReference type="Rhea" id="RHEA:46608"/>
        <dbReference type="Rhea" id="RHEA-COMP:11060"/>
        <dbReference type="Rhea" id="RHEA-COMP:11605"/>
        <dbReference type="ChEBI" id="CHEBI:15378"/>
        <dbReference type="ChEBI" id="CHEBI:30013"/>
        <dbReference type="ChEBI" id="CHEBI:30616"/>
        <dbReference type="ChEBI" id="CHEBI:61977"/>
        <dbReference type="ChEBI" id="CHEBI:456216"/>
        <dbReference type="EC" id="2.7.11.1"/>
    </reaction>
</comment>
<dbReference type="CDD" id="cd05579">
    <property type="entry name" value="STKc_MAST_like"/>
    <property type="match status" value="1"/>
</dbReference>
<evidence type="ECO:0000256" key="2">
    <source>
        <dbReference type="ARBA" id="ARBA00012513"/>
    </source>
</evidence>
<dbReference type="PANTHER" id="PTHR24356">
    <property type="entry name" value="SERINE/THREONINE-PROTEIN KINASE"/>
    <property type="match status" value="1"/>
</dbReference>
<dbReference type="Gene3D" id="3.30.200.20">
    <property type="entry name" value="Phosphorylase Kinase, domain 1"/>
    <property type="match status" value="1"/>
</dbReference>
<evidence type="ECO:0000313" key="18">
    <source>
        <dbReference type="Proteomes" id="UP000316621"/>
    </source>
</evidence>
<comment type="catalytic activity">
    <reaction evidence="13">
        <text>L-seryl-[protein] + ATP = O-phospho-L-seryl-[protein] + ADP + H(+)</text>
        <dbReference type="Rhea" id="RHEA:17989"/>
        <dbReference type="Rhea" id="RHEA-COMP:9863"/>
        <dbReference type="Rhea" id="RHEA-COMP:11604"/>
        <dbReference type="ChEBI" id="CHEBI:15378"/>
        <dbReference type="ChEBI" id="CHEBI:29999"/>
        <dbReference type="ChEBI" id="CHEBI:30616"/>
        <dbReference type="ChEBI" id="CHEBI:83421"/>
        <dbReference type="ChEBI" id="CHEBI:456216"/>
        <dbReference type="EC" id="2.7.11.1"/>
    </reaction>
</comment>
<dbReference type="STRING" id="3469.A0A4Y7J9Q9"/>
<dbReference type="FunFam" id="3.30.200.20:FF:000147">
    <property type="entry name" value="probable serine/threonine protein kinase IREH1"/>
    <property type="match status" value="1"/>
</dbReference>
<evidence type="ECO:0000256" key="9">
    <source>
        <dbReference type="ARBA" id="ARBA00022777"/>
    </source>
</evidence>
<evidence type="ECO:0000256" key="7">
    <source>
        <dbReference type="ARBA" id="ARBA00022741"/>
    </source>
</evidence>
<feature type="region of interest" description="Disordered" evidence="14">
    <location>
        <begin position="98"/>
        <end position="128"/>
    </location>
</feature>
<dbReference type="InterPro" id="IPR050236">
    <property type="entry name" value="Ser_Thr_kinase_AGC"/>
</dbReference>
<accession>A0A4Y7J9Q9</accession>
<evidence type="ECO:0000256" key="4">
    <source>
        <dbReference type="ARBA" id="ARBA00022553"/>
    </source>
</evidence>
<dbReference type="OMA" id="KADMICK"/>
<keyword evidence="3" id="KW-0723">Serine/threonine-protein kinase</keyword>
<dbReference type="EC" id="2.7.11.1" evidence="2"/>
<keyword evidence="8" id="KW-0863">Zinc-finger</keyword>
<reference evidence="17 18" key="1">
    <citation type="journal article" date="2018" name="Science">
        <title>The opium poppy genome and morphinan production.</title>
        <authorList>
            <person name="Guo L."/>
            <person name="Winzer T."/>
            <person name="Yang X."/>
            <person name="Li Y."/>
            <person name="Ning Z."/>
            <person name="He Z."/>
            <person name="Teodor R."/>
            <person name="Lu Y."/>
            <person name="Bowser T.A."/>
            <person name="Graham I.A."/>
            <person name="Ye K."/>
        </authorList>
    </citation>
    <scope>NUCLEOTIDE SEQUENCE [LARGE SCALE GENOMIC DNA]</scope>
    <source>
        <strain evidence="18">cv. HN1</strain>
        <tissue evidence="17">Leaves</tissue>
    </source>
</reference>
<evidence type="ECO:0000259" key="16">
    <source>
        <dbReference type="PROSITE" id="PS51285"/>
    </source>
</evidence>
<feature type="region of interest" description="Disordered" evidence="14">
    <location>
        <begin position="745"/>
        <end position="764"/>
    </location>
</feature>
<evidence type="ECO:0000256" key="3">
    <source>
        <dbReference type="ARBA" id="ARBA00022527"/>
    </source>
</evidence>
<dbReference type="Gene3D" id="1.10.510.10">
    <property type="entry name" value="Transferase(Phosphotransferase) domain 1"/>
    <property type="match status" value="1"/>
</dbReference>
<feature type="region of interest" description="Disordered" evidence="14">
    <location>
        <begin position="931"/>
        <end position="962"/>
    </location>
</feature>
<protein>
    <recommendedName>
        <fullName evidence="2">non-specific serine/threonine protein kinase</fullName>
        <ecNumber evidence="2">2.7.11.1</ecNumber>
    </recommendedName>
</protein>
<dbReference type="Gramene" id="RZC57874">
    <property type="protein sequence ID" value="RZC57874"/>
    <property type="gene ID" value="C5167_005181"/>
</dbReference>
<dbReference type="InterPro" id="IPR000719">
    <property type="entry name" value="Prot_kinase_dom"/>
</dbReference>
<feature type="compositionally biased region" description="Gly residues" evidence="14">
    <location>
        <begin position="63"/>
        <end position="73"/>
    </location>
</feature>
<dbReference type="PANTHER" id="PTHR24356:SF395">
    <property type="entry name" value="SERINE_THREONINE PROTEIN KINASE IRE-RELATED"/>
    <property type="match status" value="1"/>
</dbReference>
<keyword evidence="11" id="KW-0067">ATP-binding</keyword>
<comment type="similarity">
    <text evidence="1">Belongs to the protein kinase superfamily. AGC Ser/Thr protein kinase family.</text>
</comment>
<dbReference type="GO" id="GO:0008270">
    <property type="term" value="F:zinc ion binding"/>
    <property type="evidence" value="ECO:0007669"/>
    <property type="project" value="UniProtKB-KW"/>
</dbReference>
<feature type="compositionally biased region" description="Basic and acidic residues" evidence="14">
    <location>
        <begin position="941"/>
        <end position="957"/>
    </location>
</feature>
<feature type="domain" description="Protein kinase" evidence="15">
    <location>
        <begin position="774"/>
        <end position="1061"/>
    </location>
</feature>
<dbReference type="Pfam" id="PF00069">
    <property type="entry name" value="Pkinase"/>
    <property type="match status" value="1"/>
</dbReference>
<keyword evidence="18" id="KW-1185">Reference proteome</keyword>
<keyword evidence="4" id="KW-0597">Phosphoprotein</keyword>
<dbReference type="GO" id="GO:0005524">
    <property type="term" value="F:ATP binding"/>
    <property type="evidence" value="ECO:0007669"/>
    <property type="project" value="UniProtKB-KW"/>
</dbReference>
<keyword evidence="5" id="KW-0808">Transferase</keyword>
<dbReference type="InterPro" id="IPR058783">
    <property type="entry name" value="IREH1/IRE-like_N"/>
</dbReference>
<evidence type="ECO:0000313" key="17">
    <source>
        <dbReference type="EMBL" id="RZC57874.1"/>
    </source>
</evidence>
<sequence>MSNNPSSSSQNESDDQTTTTSTTTDQNDTEKKDITKSKLRKIPPIPIRRPNKDETLNSILENGRGGGGGGGGEYESSFDGYSSPIVASSLGLNHIRTRSDASPLPSRFSTTPSSAPPVIPSSSDHNNVRDAVDVNKPKWTLPRDPVKKSLLNTQSKSLRLPFILNPALQALDTAKEIQSPRFQAILRVTSGRRKRNPADVKSFSHELNSKGVRPFPFWKSRALAHPEEIMAIIRTKFDRLKEEVNSDLGILAGDLVSILEKNADAHPEWRETLEDLLVVARKCAMMSPSEFWTKCETIVQNLDDKRQELPMGILKQAHTRILFILTRCTRLLQFQNENMFEDEHILGLHQLSDLGVYPAQMYEGGFQVPTKSSLVGKEANEKHPKKPQDHDDQKWGSSEPVEPGTAKSVDSCRDRMSSWKKLPCAAEKNQRKDDEICTPCKDKTDSDKTALGISDSSENVNTPECLPDASDVPPNVKRVTWGLWGDQHSVAYENSMICRICEVEIPTVHVEFHSRICTIADRCDLKGLTVNERLERVAETLEKILETCTPKGSDTAEGSPEVARVSTSSVSEEIDGLSPRANCSSHACSKNLAEYVSEDQNALVMDELKVSTGMSCKTLSAVIPDPGIAASSAGSMTPRSPLMTPRTSQLDLLLGGRRLISECENFQQINKLLDIARSVASVNSTDYSTLAYLVDRLEDLKYAIQDRKVDALVVETFGRRIEKLLQEKYVHLCSQIDDEKVDSSSFTVDEDSSDSVRGTPMNTNGKDRTSIEDFEIIKPISRGAFGRVFLARKRATGDLFAIKVLKKADMIRKNAVESILAERNILISVRNPFVVRFFYSFTCRENLYLVMEYLNGGDLYSLLRNLGCLEEEMARIYIAELVLALEYLHSMNVIHRDIKPDNLLIARDGHIKLTDFGLSKVGLINSTDDLSGPANTSLGDNEPKHSEQQTAKREQRQKQSAVGTPDYLAPEILLGMGHGTTADWWSVGVILFELLVGVPPFNAETPQQIFDNIMNRDIPWPYVPEEMSHEAFDLIDQLLIENPVQRLGATGAREVKRHPFFKDINWDTLARQKAAFIPAADSAYDTSYFTSRYIWSNADEHLSVAASDFDDMTETCSASCSSSSYSNQQDEDGDECGNLADFGGPNLQVKYSFSNFSFKNLSQLASINYDLVVKNNQDSPKAPNTTH</sequence>
<evidence type="ECO:0000256" key="1">
    <source>
        <dbReference type="ARBA" id="ARBA00009903"/>
    </source>
</evidence>
<feature type="domain" description="AGC-kinase C-terminal" evidence="16">
    <location>
        <begin position="1062"/>
        <end position="1168"/>
    </location>
</feature>
<keyword evidence="6" id="KW-0479">Metal-binding</keyword>
<feature type="region of interest" description="Disordered" evidence="14">
    <location>
        <begin position="376"/>
        <end position="414"/>
    </location>
</feature>
<dbReference type="InterPro" id="IPR011009">
    <property type="entry name" value="Kinase-like_dom_sf"/>
</dbReference>
<dbReference type="EMBL" id="CM010718">
    <property type="protein sequence ID" value="RZC57874.1"/>
    <property type="molecule type" value="Genomic_DNA"/>
</dbReference>
<evidence type="ECO:0000256" key="5">
    <source>
        <dbReference type="ARBA" id="ARBA00022679"/>
    </source>
</evidence>
<feature type="region of interest" description="Disordered" evidence="14">
    <location>
        <begin position="436"/>
        <end position="471"/>
    </location>
</feature>
<dbReference type="InterPro" id="IPR008271">
    <property type="entry name" value="Ser/Thr_kinase_AS"/>
</dbReference>
<dbReference type="Proteomes" id="UP000316621">
    <property type="component" value="Chromosome 4"/>
</dbReference>
<evidence type="ECO:0000256" key="6">
    <source>
        <dbReference type="ARBA" id="ARBA00022723"/>
    </source>
</evidence>
<feature type="compositionally biased region" description="Basic and acidic residues" evidence="14">
    <location>
        <begin position="378"/>
        <end position="394"/>
    </location>
</feature>
<evidence type="ECO:0000256" key="8">
    <source>
        <dbReference type="ARBA" id="ARBA00022771"/>
    </source>
</evidence>
<feature type="compositionally biased region" description="Low complexity" evidence="14">
    <location>
        <begin position="1"/>
        <end position="26"/>
    </location>
</feature>
<evidence type="ECO:0000256" key="11">
    <source>
        <dbReference type="ARBA" id="ARBA00022840"/>
    </source>
</evidence>
<evidence type="ECO:0000256" key="12">
    <source>
        <dbReference type="ARBA" id="ARBA00047899"/>
    </source>
</evidence>
<organism evidence="17 18">
    <name type="scientific">Papaver somniferum</name>
    <name type="common">Opium poppy</name>
    <dbReference type="NCBI Taxonomy" id="3469"/>
    <lineage>
        <taxon>Eukaryota</taxon>
        <taxon>Viridiplantae</taxon>
        <taxon>Streptophyta</taxon>
        <taxon>Embryophyta</taxon>
        <taxon>Tracheophyta</taxon>
        <taxon>Spermatophyta</taxon>
        <taxon>Magnoliopsida</taxon>
        <taxon>Ranunculales</taxon>
        <taxon>Papaveraceae</taxon>
        <taxon>Papaveroideae</taxon>
        <taxon>Papaver</taxon>
    </lineage>
</organism>